<comment type="caution">
    <text evidence="2">The sequence shown here is derived from an EMBL/GenBank/DDBJ whole genome shotgun (WGS) entry which is preliminary data.</text>
</comment>
<dbReference type="InterPro" id="IPR039424">
    <property type="entry name" value="SBP_5"/>
</dbReference>
<dbReference type="Gene3D" id="3.40.190.10">
    <property type="entry name" value="Periplasmic binding protein-like II"/>
    <property type="match status" value="1"/>
</dbReference>
<name>A0ABN2RUK2_9ACTN</name>
<dbReference type="EMBL" id="BAAAPB010000005">
    <property type="protein sequence ID" value="GAA1975098.1"/>
    <property type="molecule type" value="Genomic_DNA"/>
</dbReference>
<reference evidence="2 3" key="1">
    <citation type="journal article" date="2019" name="Int. J. Syst. Evol. Microbiol.">
        <title>The Global Catalogue of Microorganisms (GCM) 10K type strain sequencing project: providing services to taxonomists for standard genome sequencing and annotation.</title>
        <authorList>
            <consortium name="The Broad Institute Genomics Platform"/>
            <consortium name="The Broad Institute Genome Sequencing Center for Infectious Disease"/>
            <person name="Wu L."/>
            <person name="Ma J."/>
        </authorList>
    </citation>
    <scope>NUCLEOTIDE SEQUENCE [LARGE SCALE GENOMIC DNA]</scope>
    <source>
        <strain evidence="2 3">JCM 15309</strain>
    </source>
</reference>
<keyword evidence="3" id="KW-1185">Reference proteome</keyword>
<dbReference type="SUPFAM" id="SSF53850">
    <property type="entry name" value="Periplasmic binding protein-like II"/>
    <property type="match status" value="1"/>
</dbReference>
<dbReference type="PIRSF" id="PIRSF002741">
    <property type="entry name" value="MppA"/>
    <property type="match status" value="1"/>
</dbReference>
<dbReference type="InterPro" id="IPR030678">
    <property type="entry name" value="Peptide/Ni-bd"/>
</dbReference>
<organism evidence="2 3">
    <name type="scientific">Nocardioides panacihumi</name>
    <dbReference type="NCBI Taxonomy" id="400774"/>
    <lineage>
        <taxon>Bacteria</taxon>
        <taxon>Bacillati</taxon>
        <taxon>Actinomycetota</taxon>
        <taxon>Actinomycetes</taxon>
        <taxon>Propionibacteriales</taxon>
        <taxon>Nocardioidaceae</taxon>
        <taxon>Nocardioides</taxon>
    </lineage>
</organism>
<dbReference type="InterPro" id="IPR000914">
    <property type="entry name" value="SBP_5_dom"/>
</dbReference>
<dbReference type="PANTHER" id="PTHR30290">
    <property type="entry name" value="PERIPLASMIC BINDING COMPONENT OF ABC TRANSPORTER"/>
    <property type="match status" value="1"/>
</dbReference>
<gene>
    <name evidence="2" type="ORF">GCM10009798_40430</name>
</gene>
<dbReference type="Gene3D" id="3.10.105.10">
    <property type="entry name" value="Dipeptide-binding Protein, Domain 3"/>
    <property type="match status" value="1"/>
</dbReference>
<feature type="domain" description="Solute-binding protein family 5" evidence="1">
    <location>
        <begin position="62"/>
        <end position="424"/>
    </location>
</feature>
<proteinExistence type="predicted"/>
<evidence type="ECO:0000313" key="2">
    <source>
        <dbReference type="EMBL" id="GAA1975098.1"/>
    </source>
</evidence>
<evidence type="ECO:0000313" key="3">
    <source>
        <dbReference type="Proteomes" id="UP001500571"/>
    </source>
</evidence>
<dbReference type="PANTHER" id="PTHR30290:SF65">
    <property type="entry name" value="MONOACYL PHOSPHATIDYLINOSITOL TETRAMANNOSIDE-BINDING PROTEIN LPQW-RELATED"/>
    <property type="match status" value="1"/>
</dbReference>
<sequence>MVNSAAAVKSGGTATYTITLPITNWNVLNAGGATYSVIDISNLLEPSAYLVQPDGSVVMNDQLLKSATEVKSDPQTIKYEINPNAKWSDGTPIDASDFIYNWQVQDPRQCPACAMALAAGYDRIKTVTGSNGGKTVTVVFDTPFSEWQSLFSTLLPAHVAATYGPVGTPAGRAKSFNEGFVKNPPKWSGGPFRVDQFTSDGSVVTVRNDNWYGPRSNLDSIVFRLITDPAEQPTALRNGEVDVIFPTPGVDLLKQVQAIDGVAYQMSPAPQVRDLYLNMNADALKDKALRQAIFTAIDLPGLVKKTIGQFDPTAKPLKDHLFLPGTPGYADDVTALGYGAGDAAAAKDILKSAGYSGIGTKLVAPGGKAVPELRMPVSNANSLAKDEAQLIKAALAPLGITVAVKPSPNPLGNLQDGTWEILDGTLGESPFVASMNQAYYSSCPTGVKFCNFNVSNYGNSEVDKRLSGALSTPDPAKAMQLLKEANGLIAADYVVLPLYQQRYFLAYKTSLANIRNAYSFPTYNSEQWGFRKE</sequence>
<protein>
    <submittedName>
        <fullName evidence="2">ABC transporter family substrate-binding protein</fullName>
    </submittedName>
</protein>
<dbReference type="Pfam" id="PF00496">
    <property type="entry name" value="SBP_bac_5"/>
    <property type="match status" value="1"/>
</dbReference>
<dbReference type="Gene3D" id="3.90.76.10">
    <property type="entry name" value="Dipeptide-binding Protein, Domain 1"/>
    <property type="match status" value="1"/>
</dbReference>
<evidence type="ECO:0000259" key="1">
    <source>
        <dbReference type="Pfam" id="PF00496"/>
    </source>
</evidence>
<dbReference type="Proteomes" id="UP001500571">
    <property type="component" value="Unassembled WGS sequence"/>
</dbReference>
<dbReference type="CDD" id="cd08501">
    <property type="entry name" value="PBP2_Lpqw"/>
    <property type="match status" value="1"/>
</dbReference>
<accession>A0ABN2RUK2</accession>